<reference evidence="6 7" key="1">
    <citation type="submission" date="2014-03" db="EMBL/GenBank/DDBJ databases">
        <title>Genomics of Bifidobacteria.</title>
        <authorList>
            <person name="Ventura M."/>
            <person name="Milani C."/>
            <person name="Lugli G.A."/>
        </authorList>
    </citation>
    <scope>NUCLEOTIDE SEQUENCE [LARGE SCALE GENOMIC DNA]</scope>
    <source>
        <strain evidence="6 7">LMG 21775</strain>
    </source>
</reference>
<dbReference type="Gene3D" id="2.70.98.60">
    <property type="entry name" value="alpha-galactosidase from lactobacil brevis"/>
    <property type="match status" value="1"/>
</dbReference>
<dbReference type="PANTHER" id="PTHR43053:SF3">
    <property type="entry name" value="ALPHA-GALACTOSIDASE C-RELATED"/>
    <property type="match status" value="1"/>
</dbReference>
<evidence type="ECO:0000313" key="7">
    <source>
        <dbReference type="Proteomes" id="UP000029050"/>
    </source>
</evidence>
<evidence type="ECO:0000256" key="3">
    <source>
        <dbReference type="ARBA" id="ARBA00022801"/>
    </source>
</evidence>
<dbReference type="EC" id="3.2.1.22" evidence="2"/>
<dbReference type="GeneID" id="98299187"/>
<keyword evidence="3 6" id="KW-0378">Hydrolase</keyword>
<dbReference type="CDD" id="cd14791">
    <property type="entry name" value="GH36"/>
    <property type="match status" value="1"/>
</dbReference>
<dbReference type="RefSeq" id="WP_033497114.1">
    <property type="nucleotide sequence ID" value="NZ_JGZI01000010.1"/>
</dbReference>
<comment type="caution">
    <text evidence="6">The sequence shown here is derived from an EMBL/GenBank/DDBJ whole genome shotgun (WGS) entry which is preliminary data.</text>
</comment>
<accession>A0A087CEH1</accession>
<keyword evidence="7" id="KW-1185">Reference proteome</keyword>
<gene>
    <name evidence="6" type="ORF">BPSY_2083</name>
</gene>
<dbReference type="AlphaFoldDB" id="A0A087CEH1"/>
<dbReference type="Pfam" id="PF02065">
    <property type="entry name" value="Melibiase"/>
    <property type="match status" value="1"/>
</dbReference>
<proteinExistence type="predicted"/>
<keyword evidence="4 6" id="KW-0326">Glycosidase</keyword>
<dbReference type="EMBL" id="JGZI01000010">
    <property type="protein sequence ID" value="KFI81671.1"/>
    <property type="molecule type" value="Genomic_DNA"/>
</dbReference>
<protein>
    <recommendedName>
        <fullName evidence="2">alpha-galactosidase</fullName>
        <ecNumber evidence="2">3.2.1.22</ecNumber>
    </recommendedName>
</protein>
<dbReference type="STRING" id="218140.BPSY_2083"/>
<evidence type="ECO:0000256" key="1">
    <source>
        <dbReference type="ARBA" id="ARBA00001255"/>
    </source>
</evidence>
<evidence type="ECO:0000256" key="4">
    <source>
        <dbReference type="ARBA" id="ARBA00023295"/>
    </source>
</evidence>
<feature type="domain" description="Glycosyl hydrolase family 36 N-terminal" evidence="5">
    <location>
        <begin position="110"/>
        <end position="263"/>
    </location>
</feature>
<name>A0A087CEH1_9BIFI</name>
<dbReference type="GO" id="GO:0004557">
    <property type="term" value="F:alpha-galactosidase activity"/>
    <property type="evidence" value="ECO:0007669"/>
    <property type="project" value="UniProtKB-EC"/>
</dbReference>
<evidence type="ECO:0000256" key="2">
    <source>
        <dbReference type="ARBA" id="ARBA00012755"/>
    </source>
</evidence>
<dbReference type="InterPro" id="IPR002252">
    <property type="entry name" value="Glyco_hydro_36"/>
</dbReference>
<dbReference type="InterPro" id="IPR013785">
    <property type="entry name" value="Aldolase_TIM"/>
</dbReference>
<dbReference type="PRINTS" id="PR00743">
    <property type="entry name" value="GLHYDRLASE36"/>
</dbReference>
<dbReference type="Gene3D" id="3.20.20.70">
    <property type="entry name" value="Aldolase class I"/>
    <property type="match status" value="1"/>
</dbReference>
<evidence type="ECO:0000259" key="5">
    <source>
        <dbReference type="Pfam" id="PF16875"/>
    </source>
</evidence>
<dbReference type="PROSITE" id="PS00512">
    <property type="entry name" value="ALPHA_GALACTOSIDASE"/>
    <property type="match status" value="1"/>
</dbReference>
<sequence length="718" mass="80388">MLFPNIQDKTTRSSIILNEAKAGDLLPSVAAVLAVTSPGAFEKVIFPEALSRNSASPSLRLPRLLNEESYGSLSRPNIRGHRIMPGDHQDSDGGMARDWSPRFILDADIEADDTSMSIRASDADAGLSLHTQIESMPGGSLRLRHTLENTAEGVYELEALEVRIPLSDRQTEILDFTGRHEHERIPQRHGIGDGTWLREHRRGKPGYEGNMLIAGTPGFGFADGDVIAVQPAWSGNAVLAVDRSSEDLASVSAGELLLPGEMMLAQGERYETPWIIVTASDHGLDGVAQSLHNWQRSLPLHPQRQAVTLNVWEAVYFDHDFGKLADIARKASEIGVERYVLDDGWFHSRRDDLAGLGDWWVDPEVWPQGLKPLIDLVHGYGMQFGLWFEPEMVNPDSDLYRQHPEWIMKASGREPMLHRHQFVLDLSNPEAYGHVFEHMSRVLEENPVDYVKWDHNRDLLEGGSPRAGYSPAVHNQTLAYWRLLEELHQRFPNIEWESCASGGGRIDMGVIERVSRFWSSDMTDALSRQRIQEWLVQNVAPEYLGAHISAPTSHQSGRTFSLAFRAATAVFYGFGIEWNLREASEEDLEELTRWIAWYKEHRPVLHGGDHVRIDVADPAVIAYGSVAKDGASALIAHVQYEESDSNRGVWLRIPGLDPEGVFELKWSGPEEATAALETLDPSGPSHGSRASGAFLSRIGIWIPRCRPQTVRLIEIQRR</sequence>
<dbReference type="InterPro" id="IPR050985">
    <property type="entry name" value="Alpha-glycosidase_related"/>
</dbReference>
<dbReference type="InterPro" id="IPR000111">
    <property type="entry name" value="Glyco_hydro_27/36_CS"/>
</dbReference>
<dbReference type="Proteomes" id="UP000029050">
    <property type="component" value="Unassembled WGS sequence"/>
</dbReference>
<dbReference type="InterPro" id="IPR031704">
    <property type="entry name" value="Glyco_hydro_36_N"/>
</dbReference>
<dbReference type="PANTHER" id="PTHR43053">
    <property type="entry name" value="GLYCOSIDASE FAMILY 31"/>
    <property type="match status" value="1"/>
</dbReference>
<evidence type="ECO:0000313" key="6">
    <source>
        <dbReference type="EMBL" id="KFI81671.1"/>
    </source>
</evidence>
<dbReference type="GO" id="GO:0016052">
    <property type="term" value="P:carbohydrate catabolic process"/>
    <property type="evidence" value="ECO:0007669"/>
    <property type="project" value="InterPro"/>
</dbReference>
<dbReference type="SUPFAM" id="SSF51445">
    <property type="entry name" value="(Trans)glycosidases"/>
    <property type="match status" value="1"/>
</dbReference>
<dbReference type="Pfam" id="PF16875">
    <property type="entry name" value="Glyco_hydro_36N"/>
    <property type="match status" value="1"/>
</dbReference>
<dbReference type="InterPro" id="IPR017853">
    <property type="entry name" value="GH"/>
</dbReference>
<dbReference type="eggNOG" id="COG3345">
    <property type="taxonomic scope" value="Bacteria"/>
</dbReference>
<dbReference type="InterPro" id="IPR038417">
    <property type="entry name" value="Alpga-gal_N_sf"/>
</dbReference>
<dbReference type="FunFam" id="3.20.20.70:FF:000118">
    <property type="entry name" value="Alpha-galactosidase"/>
    <property type="match status" value="1"/>
</dbReference>
<comment type="catalytic activity">
    <reaction evidence="1">
        <text>Hydrolysis of terminal, non-reducing alpha-D-galactose residues in alpha-D-galactosides, including galactose oligosaccharides, galactomannans and galactolipids.</text>
        <dbReference type="EC" id="3.2.1.22"/>
    </reaction>
</comment>
<organism evidence="6 7">
    <name type="scientific">Bifidobacterium psychraerophilum</name>
    <dbReference type="NCBI Taxonomy" id="218140"/>
    <lineage>
        <taxon>Bacteria</taxon>
        <taxon>Bacillati</taxon>
        <taxon>Actinomycetota</taxon>
        <taxon>Actinomycetes</taxon>
        <taxon>Bifidobacteriales</taxon>
        <taxon>Bifidobacteriaceae</taxon>
        <taxon>Bifidobacterium</taxon>
    </lineage>
</organism>